<feature type="coiled-coil region" evidence="3">
    <location>
        <begin position="104"/>
        <end position="276"/>
    </location>
</feature>
<name>A0A964BP01_9CYAN</name>
<dbReference type="Pfam" id="PF25973">
    <property type="entry name" value="BSH_CzcB"/>
    <property type="match status" value="1"/>
</dbReference>
<dbReference type="InterPro" id="IPR050465">
    <property type="entry name" value="UPF0194_transport"/>
</dbReference>
<keyword evidence="8" id="KW-1185">Reference proteome</keyword>
<proteinExistence type="predicted"/>
<feature type="domain" description="CzcB-like barrel-sandwich hybrid" evidence="6">
    <location>
        <begin position="71"/>
        <end position="304"/>
    </location>
</feature>
<accession>A0A964BP01</accession>
<dbReference type="PANTHER" id="PTHR32347:SF14">
    <property type="entry name" value="EFFLUX SYSTEM COMPONENT YKNX-RELATED"/>
    <property type="match status" value="1"/>
</dbReference>
<evidence type="ECO:0000256" key="4">
    <source>
        <dbReference type="SAM" id="Phobius"/>
    </source>
</evidence>
<keyword evidence="4" id="KW-0812">Transmembrane</keyword>
<dbReference type="Gene3D" id="2.40.30.170">
    <property type="match status" value="1"/>
</dbReference>
<comment type="caution">
    <text evidence="7">The sequence shown here is derived from an EMBL/GenBank/DDBJ whole genome shotgun (WGS) entry which is preliminary data.</text>
</comment>
<dbReference type="PRINTS" id="PR01490">
    <property type="entry name" value="RTXTOXIND"/>
</dbReference>
<keyword evidence="4" id="KW-1133">Transmembrane helix</keyword>
<dbReference type="GO" id="GO:0030313">
    <property type="term" value="C:cell envelope"/>
    <property type="evidence" value="ECO:0007669"/>
    <property type="project" value="UniProtKB-SubCell"/>
</dbReference>
<keyword evidence="2 3" id="KW-0175">Coiled coil</keyword>
<feature type="domain" description="CusB-like beta-barrel" evidence="5">
    <location>
        <begin position="327"/>
        <end position="403"/>
    </location>
</feature>
<keyword evidence="4" id="KW-0472">Membrane</keyword>
<protein>
    <submittedName>
        <fullName evidence="7">Efflux RND transporter periplasmic adaptor subunit</fullName>
    </submittedName>
</protein>
<dbReference type="InterPro" id="IPR058647">
    <property type="entry name" value="BSH_CzcB-like"/>
</dbReference>
<dbReference type="Pfam" id="PF25954">
    <property type="entry name" value="Beta-barrel_RND_2"/>
    <property type="match status" value="1"/>
</dbReference>
<dbReference type="PANTHER" id="PTHR32347">
    <property type="entry name" value="EFFLUX SYSTEM COMPONENT YKNX-RELATED"/>
    <property type="match status" value="1"/>
</dbReference>
<evidence type="ECO:0000259" key="5">
    <source>
        <dbReference type="Pfam" id="PF25954"/>
    </source>
</evidence>
<organism evidence="7 8">
    <name type="scientific">Waterburya agarophytonicola KI4</name>
    <dbReference type="NCBI Taxonomy" id="2874699"/>
    <lineage>
        <taxon>Bacteria</taxon>
        <taxon>Bacillati</taxon>
        <taxon>Cyanobacteriota</taxon>
        <taxon>Cyanophyceae</taxon>
        <taxon>Pleurocapsales</taxon>
        <taxon>Hyellaceae</taxon>
        <taxon>Waterburya</taxon>
        <taxon>Waterburya agarophytonicola</taxon>
    </lineage>
</organism>
<evidence type="ECO:0000313" key="8">
    <source>
        <dbReference type="Proteomes" id="UP000729733"/>
    </source>
</evidence>
<dbReference type="InterPro" id="IPR058792">
    <property type="entry name" value="Beta-barrel_RND_2"/>
</dbReference>
<dbReference type="Gene3D" id="2.40.420.20">
    <property type="match status" value="1"/>
</dbReference>
<gene>
    <name evidence="7" type="ORF">I4641_00785</name>
</gene>
<reference evidence="7" key="1">
    <citation type="journal article" date="2021" name="Antonie Van Leeuwenhoek">
        <title>Draft genome and description of Waterburya agarophytonicola gen. nov. sp. nov. (Pleurocapsales, Cyanobacteria): a seaweed symbiont.</title>
        <authorList>
            <person name="Bonthond G."/>
            <person name="Shalygin S."/>
            <person name="Bayer T."/>
            <person name="Weinberger F."/>
        </authorList>
    </citation>
    <scope>NUCLEOTIDE SEQUENCE</scope>
    <source>
        <strain evidence="7">KI4</strain>
    </source>
</reference>
<evidence type="ECO:0000259" key="6">
    <source>
        <dbReference type="Pfam" id="PF25973"/>
    </source>
</evidence>
<dbReference type="SUPFAM" id="SSF111369">
    <property type="entry name" value="HlyD-like secretion proteins"/>
    <property type="match status" value="2"/>
</dbReference>
<dbReference type="AlphaFoldDB" id="A0A964BP01"/>
<evidence type="ECO:0000256" key="3">
    <source>
        <dbReference type="SAM" id="Coils"/>
    </source>
</evidence>
<evidence type="ECO:0000256" key="1">
    <source>
        <dbReference type="ARBA" id="ARBA00004196"/>
    </source>
</evidence>
<evidence type="ECO:0000313" key="7">
    <source>
        <dbReference type="EMBL" id="MCC0175516.1"/>
    </source>
</evidence>
<dbReference type="RefSeq" id="WP_229638519.1">
    <property type="nucleotide sequence ID" value="NZ_JADWDC010000002.1"/>
</dbReference>
<dbReference type="EMBL" id="JADWDC010000002">
    <property type="protein sequence ID" value="MCC0175516.1"/>
    <property type="molecule type" value="Genomic_DNA"/>
</dbReference>
<evidence type="ECO:0000256" key="2">
    <source>
        <dbReference type="ARBA" id="ARBA00023054"/>
    </source>
</evidence>
<sequence>MKSTINQKSKHYPVVATGLVALCLALIGFTSYSLVKGSNKKIDLNALTVEVKQEDLNVEIAASGRIEPIKSVNVSPKDPARLVKLLVEQGDRVTAGQTLAIMENKELANQISRSQAELKQNSADFAEGKAKINAEIAQAQARLRQAEARLNGVQNRIPKDIEQTQSQINAAQSRLKLVRERLKRNEYLLQQGAITQDAFDEISNDYQNALSNINELRQRLEQFQTTGGSEVEQIKAEIKEASLNLEQKRKTAPDEIVSLEASLEQAQVSVQQSQIQYNDSIVKAPFDGIVTQRYAVEGSFVAPSTSGSSTASASANSILALAQGLEVIAKVAELDIGQLQPGQKVIIVADAYPDREFKGEIKRIAPEAIIEENVTSFEVRVKLLTGQEILRSKMNVDVTFIGEELSDSLVVPTVAIFTQDGEQGVMVPDATNKPKFKPVKVGLYLGNKTQIIEGVEAQDKVFIDLPEKKRRGKQN</sequence>
<feature type="transmembrane region" description="Helical" evidence="4">
    <location>
        <begin position="12"/>
        <end position="35"/>
    </location>
</feature>
<dbReference type="Proteomes" id="UP000729733">
    <property type="component" value="Unassembled WGS sequence"/>
</dbReference>
<comment type="subcellular location">
    <subcellularLocation>
        <location evidence="1">Cell envelope</location>
    </subcellularLocation>
</comment>
<dbReference type="Gene3D" id="2.40.50.100">
    <property type="match status" value="2"/>
</dbReference>